<dbReference type="InterPro" id="IPR013249">
    <property type="entry name" value="RNA_pol_sigma70_r4_t2"/>
</dbReference>
<dbReference type="InterPro" id="IPR036388">
    <property type="entry name" value="WH-like_DNA-bd_sf"/>
</dbReference>
<dbReference type="Proteomes" id="UP000186112">
    <property type="component" value="Unassembled WGS sequence"/>
</dbReference>
<evidence type="ECO:0000313" key="7">
    <source>
        <dbReference type="EMBL" id="OLS03471.1"/>
    </source>
</evidence>
<dbReference type="SUPFAM" id="SSF88659">
    <property type="entry name" value="Sigma3 and sigma4 domains of RNA polymerase sigma factors"/>
    <property type="match status" value="1"/>
</dbReference>
<name>A0A1U7M865_TISCR</name>
<proteinExistence type="inferred from homology"/>
<dbReference type="Gene3D" id="1.10.10.10">
    <property type="entry name" value="Winged helix-like DNA-binding domain superfamily/Winged helix DNA-binding domain"/>
    <property type="match status" value="1"/>
</dbReference>
<dbReference type="SUPFAM" id="SSF88946">
    <property type="entry name" value="Sigma2 domain of RNA polymerase sigma factors"/>
    <property type="match status" value="1"/>
</dbReference>
<evidence type="ECO:0000256" key="3">
    <source>
        <dbReference type="ARBA" id="ARBA00023082"/>
    </source>
</evidence>
<sequence length="183" mass="22052">MEEKLLIEKASKGEKESFEKIINIYKNYVFAIILNFIKDSEEVQNISQEVFLQIYISLPKFKEDNFKAWISRITTNKAIDYLRKKRARVKESQIDELENIDIKFLSVDRNEPESLFIDKENREEIKKKIDSLPEIYRSTIIKFYLEEKSYEEIALEDNVAIKTVESRLYRARLILKENWRDER</sequence>
<dbReference type="InterPro" id="IPR014284">
    <property type="entry name" value="RNA_pol_sigma-70_dom"/>
</dbReference>
<dbReference type="EMBL" id="LTDM01000006">
    <property type="protein sequence ID" value="OLS03471.1"/>
    <property type="molecule type" value="Genomic_DNA"/>
</dbReference>
<dbReference type="GO" id="GO:0016987">
    <property type="term" value="F:sigma factor activity"/>
    <property type="evidence" value="ECO:0007669"/>
    <property type="project" value="UniProtKB-KW"/>
</dbReference>
<dbReference type="AlphaFoldDB" id="A0A1U7M865"/>
<dbReference type="OrthoDB" id="9784984at2"/>
<feature type="domain" description="RNA polymerase sigma factor 70 region 4 type 2" evidence="6">
    <location>
        <begin position="123"/>
        <end position="173"/>
    </location>
</feature>
<reference evidence="7 8" key="1">
    <citation type="submission" date="2016-02" db="EMBL/GenBank/DDBJ databases">
        <title>Genome sequence of Tissierella creatinophila DSM 6911.</title>
        <authorList>
            <person name="Poehlein A."/>
            <person name="Daniel R."/>
        </authorList>
    </citation>
    <scope>NUCLEOTIDE SEQUENCE [LARGE SCALE GENOMIC DNA]</scope>
    <source>
        <strain evidence="7 8">DSM 6911</strain>
    </source>
</reference>
<dbReference type="Pfam" id="PF08281">
    <property type="entry name" value="Sigma70_r4_2"/>
    <property type="match status" value="1"/>
</dbReference>
<feature type="domain" description="RNA polymerase sigma-70 region 2" evidence="5">
    <location>
        <begin position="22"/>
        <end position="87"/>
    </location>
</feature>
<evidence type="ECO:0000256" key="1">
    <source>
        <dbReference type="ARBA" id="ARBA00010641"/>
    </source>
</evidence>
<dbReference type="PANTHER" id="PTHR43133:SF60">
    <property type="entry name" value="RNA POLYMERASE SIGMA FACTOR SIGV"/>
    <property type="match status" value="1"/>
</dbReference>
<dbReference type="GO" id="GO:0006352">
    <property type="term" value="P:DNA-templated transcription initiation"/>
    <property type="evidence" value="ECO:0007669"/>
    <property type="project" value="InterPro"/>
</dbReference>
<evidence type="ECO:0000256" key="4">
    <source>
        <dbReference type="ARBA" id="ARBA00023163"/>
    </source>
</evidence>
<gene>
    <name evidence="7" type="primary">rpoE</name>
    <name evidence="7" type="ORF">TICRE_04650</name>
</gene>
<dbReference type="InterPro" id="IPR013324">
    <property type="entry name" value="RNA_pol_sigma_r3/r4-like"/>
</dbReference>
<comment type="similarity">
    <text evidence="1">Belongs to the sigma-70 factor family. ECF subfamily.</text>
</comment>
<dbReference type="InterPro" id="IPR013325">
    <property type="entry name" value="RNA_pol_sigma_r2"/>
</dbReference>
<keyword evidence="8" id="KW-1185">Reference proteome</keyword>
<dbReference type="GO" id="GO:0003677">
    <property type="term" value="F:DNA binding"/>
    <property type="evidence" value="ECO:0007669"/>
    <property type="project" value="InterPro"/>
</dbReference>
<evidence type="ECO:0000256" key="2">
    <source>
        <dbReference type="ARBA" id="ARBA00023015"/>
    </source>
</evidence>
<dbReference type="RefSeq" id="WP_075724729.1">
    <property type="nucleotide sequence ID" value="NZ_LTDM01000006.1"/>
</dbReference>
<accession>A0A1U7M865</accession>
<dbReference type="InterPro" id="IPR007627">
    <property type="entry name" value="RNA_pol_sigma70_r2"/>
</dbReference>
<evidence type="ECO:0000259" key="5">
    <source>
        <dbReference type="Pfam" id="PF04542"/>
    </source>
</evidence>
<evidence type="ECO:0000313" key="8">
    <source>
        <dbReference type="Proteomes" id="UP000186112"/>
    </source>
</evidence>
<dbReference type="PANTHER" id="PTHR43133">
    <property type="entry name" value="RNA POLYMERASE ECF-TYPE SIGMA FACTO"/>
    <property type="match status" value="1"/>
</dbReference>
<keyword evidence="4" id="KW-0804">Transcription</keyword>
<keyword evidence="3" id="KW-0731">Sigma factor</keyword>
<keyword evidence="2" id="KW-0805">Transcription regulation</keyword>
<evidence type="ECO:0000259" key="6">
    <source>
        <dbReference type="Pfam" id="PF08281"/>
    </source>
</evidence>
<organism evidence="7 8">
    <name type="scientific">Tissierella creatinophila DSM 6911</name>
    <dbReference type="NCBI Taxonomy" id="1123403"/>
    <lineage>
        <taxon>Bacteria</taxon>
        <taxon>Bacillati</taxon>
        <taxon>Bacillota</taxon>
        <taxon>Tissierellia</taxon>
        <taxon>Tissierellales</taxon>
        <taxon>Tissierellaceae</taxon>
        <taxon>Tissierella</taxon>
    </lineage>
</organism>
<comment type="caution">
    <text evidence="7">The sequence shown here is derived from an EMBL/GenBank/DDBJ whole genome shotgun (WGS) entry which is preliminary data.</text>
</comment>
<protein>
    <submittedName>
        <fullName evidence="7">ECF RNA polymerase sigma-E factor</fullName>
    </submittedName>
</protein>
<dbReference type="InterPro" id="IPR039425">
    <property type="entry name" value="RNA_pol_sigma-70-like"/>
</dbReference>
<dbReference type="CDD" id="cd06171">
    <property type="entry name" value="Sigma70_r4"/>
    <property type="match status" value="1"/>
</dbReference>
<dbReference type="Pfam" id="PF04542">
    <property type="entry name" value="Sigma70_r2"/>
    <property type="match status" value="1"/>
</dbReference>
<dbReference type="Gene3D" id="1.10.1740.10">
    <property type="match status" value="1"/>
</dbReference>
<dbReference type="NCBIfam" id="TIGR02937">
    <property type="entry name" value="sigma70-ECF"/>
    <property type="match status" value="1"/>
</dbReference>